<organism evidence="1">
    <name type="scientific">Arion vulgaris</name>
    <dbReference type="NCBI Taxonomy" id="1028688"/>
    <lineage>
        <taxon>Eukaryota</taxon>
        <taxon>Metazoa</taxon>
        <taxon>Spiralia</taxon>
        <taxon>Lophotrochozoa</taxon>
        <taxon>Mollusca</taxon>
        <taxon>Gastropoda</taxon>
        <taxon>Heterobranchia</taxon>
        <taxon>Euthyneura</taxon>
        <taxon>Panpulmonata</taxon>
        <taxon>Eupulmonata</taxon>
        <taxon>Stylommatophora</taxon>
        <taxon>Helicina</taxon>
        <taxon>Arionoidea</taxon>
        <taxon>Arionidae</taxon>
        <taxon>Arion</taxon>
    </lineage>
</organism>
<gene>
    <name evidence="1" type="primary">ORF20949</name>
</gene>
<feature type="non-terminal residue" evidence="1">
    <location>
        <position position="53"/>
    </location>
</feature>
<dbReference type="AlphaFoldDB" id="A0A0B6YBW1"/>
<evidence type="ECO:0000313" key="1">
    <source>
        <dbReference type="EMBL" id="CEK53659.1"/>
    </source>
</evidence>
<proteinExistence type="predicted"/>
<protein>
    <submittedName>
        <fullName evidence="1">Uncharacterized protein</fullName>
    </submittedName>
</protein>
<name>A0A0B6YBW1_9EUPU</name>
<accession>A0A0B6YBW1</accession>
<reference evidence="1" key="1">
    <citation type="submission" date="2014-12" db="EMBL/GenBank/DDBJ databases">
        <title>Insight into the proteome of Arion vulgaris.</title>
        <authorList>
            <person name="Aradska J."/>
            <person name="Bulat T."/>
            <person name="Smidak R."/>
            <person name="Sarate P."/>
            <person name="Gangsoo J."/>
            <person name="Sialana F."/>
            <person name="Bilban M."/>
            <person name="Lubec G."/>
        </authorList>
    </citation>
    <scope>NUCLEOTIDE SEQUENCE</scope>
    <source>
        <tissue evidence="1">Skin</tissue>
    </source>
</reference>
<sequence>MRCRETDTKIFPSSGPVHVCCKLLRVADRIFHNEIRKVEEQANLLEENSRVLK</sequence>
<dbReference type="EMBL" id="HACG01006794">
    <property type="protein sequence ID" value="CEK53659.1"/>
    <property type="molecule type" value="Transcribed_RNA"/>
</dbReference>